<gene>
    <name evidence="2" type="ORF">CLUMA_CG009027</name>
</gene>
<evidence type="ECO:0000313" key="2">
    <source>
        <dbReference type="EMBL" id="CRK95563.1"/>
    </source>
</evidence>
<feature type="region of interest" description="Disordered" evidence="1">
    <location>
        <begin position="1"/>
        <end position="39"/>
    </location>
</feature>
<accession>A0A1J1I5V3</accession>
<name>A0A1J1I5V3_9DIPT</name>
<organism evidence="2 3">
    <name type="scientific">Clunio marinus</name>
    <dbReference type="NCBI Taxonomy" id="568069"/>
    <lineage>
        <taxon>Eukaryota</taxon>
        <taxon>Metazoa</taxon>
        <taxon>Ecdysozoa</taxon>
        <taxon>Arthropoda</taxon>
        <taxon>Hexapoda</taxon>
        <taxon>Insecta</taxon>
        <taxon>Pterygota</taxon>
        <taxon>Neoptera</taxon>
        <taxon>Endopterygota</taxon>
        <taxon>Diptera</taxon>
        <taxon>Nematocera</taxon>
        <taxon>Chironomoidea</taxon>
        <taxon>Chironomidae</taxon>
        <taxon>Clunio</taxon>
    </lineage>
</organism>
<reference evidence="2 3" key="1">
    <citation type="submission" date="2015-04" db="EMBL/GenBank/DDBJ databases">
        <authorList>
            <person name="Syromyatnikov M.Y."/>
            <person name="Popov V.N."/>
        </authorList>
    </citation>
    <scope>NUCLEOTIDE SEQUENCE [LARGE SCALE GENOMIC DNA]</scope>
</reference>
<evidence type="ECO:0000256" key="1">
    <source>
        <dbReference type="SAM" id="MobiDB-lite"/>
    </source>
</evidence>
<protein>
    <submittedName>
        <fullName evidence="2">CLUMA_CG009027, isoform A</fullName>
    </submittedName>
</protein>
<evidence type="ECO:0000313" key="3">
    <source>
        <dbReference type="Proteomes" id="UP000183832"/>
    </source>
</evidence>
<dbReference type="AlphaFoldDB" id="A0A1J1I5V3"/>
<keyword evidence="3" id="KW-1185">Reference proteome</keyword>
<dbReference type="Proteomes" id="UP000183832">
    <property type="component" value="Unassembled WGS sequence"/>
</dbReference>
<dbReference type="EMBL" id="CVRI01000042">
    <property type="protein sequence ID" value="CRK95563.1"/>
    <property type="molecule type" value="Genomic_DNA"/>
</dbReference>
<sequence>MRHRHHVALAESVKSNKKKHLISSSQRKQAKNRNDKETKNFRGKNLIYKLLFFSRHKFDFLKISKDYSIHSVTGYAVLSPAAAAAANGNPKNAFRAMNKAFSKD</sequence>
<proteinExistence type="predicted"/>